<dbReference type="SUPFAM" id="SSF100950">
    <property type="entry name" value="NagB/RpiA/CoA transferase-like"/>
    <property type="match status" value="1"/>
</dbReference>
<protein>
    <submittedName>
        <fullName evidence="7">DNA-binding transcriptional regulator LsrR (DeoR family)</fullName>
    </submittedName>
</protein>
<dbReference type="Proteomes" id="UP000564629">
    <property type="component" value="Unassembled WGS sequence"/>
</dbReference>
<dbReference type="GO" id="GO:0003677">
    <property type="term" value="F:DNA binding"/>
    <property type="evidence" value="ECO:0007669"/>
    <property type="project" value="UniProtKB-KW"/>
</dbReference>
<evidence type="ECO:0000256" key="2">
    <source>
        <dbReference type="ARBA" id="ARBA00023015"/>
    </source>
</evidence>
<evidence type="ECO:0000256" key="3">
    <source>
        <dbReference type="ARBA" id="ARBA00023125"/>
    </source>
</evidence>
<evidence type="ECO:0000256" key="4">
    <source>
        <dbReference type="ARBA" id="ARBA00023163"/>
    </source>
</evidence>
<evidence type="ECO:0000256" key="5">
    <source>
        <dbReference type="SAM" id="MobiDB-lite"/>
    </source>
</evidence>
<dbReference type="RefSeq" id="WP_146832933.1">
    <property type="nucleotide sequence ID" value="NZ_BJVQ01000003.1"/>
</dbReference>
<organism evidence="7 8">
    <name type="scientific">Cellulomonas hominis</name>
    <dbReference type="NCBI Taxonomy" id="156981"/>
    <lineage>
        <taxon>Bacteria</taxon>
        <taxon>Bacillati</taxon>
        <taxon>Actinomycetota</taxon>
        <taxon>Actinomycetes</taxon>
        <taxon>Micrococcales</taxon>
        <taxon>Cellulomonadaceae</taxon>
        <taxon>Cellulomonas</taxon>
    </lineage>
</organism>
<feature type="domain" description="Sugar-binding" evidence="6">
    <location>
        <begin position="77"/>
        <end position="328"/>
    </location>
</feature>
<dbReference type="Gene3D" id="1.10.10.60">
    <property type="entry name" value="Homeodomain-like"/>
    <property type="match status" value="1"/>
</dbReference>
<keyword evidence="2" id="KW-0805">Transcription regulation</keyword>
<gene>
    <name evidence="7" type="ORF">HNR08_002098</name>
</gene>
<dbReference type="AlphaFoldDB" id="A0A7W8SDZ7"/>
<dbReference type="InterPro" id="IPR051054">
    <property type="entry name" value="SorC_transcr_regulators"/>
</dbReference>
<dbReference type="PANTHER" id="PTHR34294">
    <property type="entry name" value="TRANSCRIPTIONAL REGULATOR-RELATED"/>
    <property type="match status" value="1"/>
</dbReference>
<evidence type="ECO:0000259" key="6">
    <source>
        <dbReference type="Pfam" id="PF04198"/>
    </source>
</evidence>
<evidence type="ECO:0000256" key="1">
    <source>
        <dbReference type="ARBA" id="ARBA00010466"/>
    </source>
</evidence>
<comment type="caution">
    <text evidence="7">The sequence shown here is derived from an EMBL/GenBank/DDBJ whole genome shotgun (WGS) entry which is preliminary data.</text>
</comment>
<name>A0A7W8SDZ7_9CELL</name>
<keyword evidence="3 7" id="KW-0238">DNA-binding</keyword>
<dbReference type="InterPro" id="IPR007324">
    <property type="entry name" value="Sugar-bd_dom_put"/>
</dbReference>
<feature type="region of interest" description="Disordered" evidence="5">
    <location>
        <begin position="1"/>
        <end position="20"/>
    </location>
</feature>
<dbReference type="InterPro" id="IPR037171">
    <property type="entry name" value="NagB/RpiA_transferase-like"/>
</dbReference>
<evidence type="ECO:0000313" key="8">
    <source>
        <dbReference type="Proteomes" id="UP000564629"/>
    </source>
</evidence>
<dbReference type="GO" id="GO:0030246">
    <property type="term" value="F:carbohydrate binding"/>
    <property type="evidence" value="ECO:0007669"/>
    <property type="project" value="InterPro"/>
</dbReference>
<reference evidence="7 8" key="1">
    <citation type="submission" date="2020-08" db="EMBL/GenBank/DDBJ databases">
        <title>Sequencing the genomes of 1000 actinobacteria strains.</title>
        <authorList>
            <person name="Klenk H.-P."/>
        </authorList>
    </citation>
    <scope>NUCLEOTIDE SEQUENCE [LARGE SCALE GENOMIC DNA]</scope>
    <source>
        <strain evidence="7 8">DSM 9581</strain>
    </source>
</reference>
<dbReference type="PANTHER" id="PTHR34294:SF1">
    <property type="entry name" value="TRANSCRIPTIONAL REGULATOR LSRR"/>
    <property type="match status" value="1"/>
</dbReference>
<comment type="similarity">
    <text evidence="1">Belongs to the SorC transcriptional regulatory family.</text>
</comment>
<keyword evidence="4" id="KW-0804">Transcription</keyword>
<dbReference type="EMBL" id="JACHDN010000001">
    <property type="protein sequence ID" value="MBB5473362.1"/>
    <property type="molecule type" value="Genomic_DNA"/>
</dbReference>
<dbReference type="Gene3D" id="3.40.50.1360">
    <property type="match status" value="1"/>
</dbReference>
<dbReference type="Pfam" id="PF04198">
    <property type="entry name" value="Sugar-bind"/>
    <property type="match status" value="1"/>
</dbReference>
<proteinExistence type="inferred from homology"/>
<evidence type="ECO:0000313" key="7">
    <source>
        <dbReference type="EMBL" id="MBB5473362.1"/>
    </source>
</evidence>
<sequence>MSKVPGRPRRAPGPGGSGDQTRLMAKIALMYYERGARQTDIAQELHVSQSKVSRLLARAAEVGIVRTTVTVPAGVHTDLEDALERTYGLREAVVVDVSGEESEITPALGSGLATYLEATLTGGEVVGISSWSATLLSAAAAMRRSTGRVVDQVIQVVGGVGEARVQVQASRLISLFADATGADPVFMPAPGLLGSPSGRQVLVDDPAVRSVMESWSGLTTALVGIGSLQPSPLLRESGNSLADRDQEELRAAGAVGDICLRYFDAGGTVVKSGFDERVVGIGPEQFRAIPRRVGVAGGERKHDAILGALRGGWLNVLVTDVDTASRLVDEA</sequence>
<feature type="compositionally biased region" description="Basic residues" evidence="5">
    <location>
        <begin position="1"/>
        <end position="10"/>
    </location>
</feature>
<dbReference type="OrthoDB" id="186585at2"/>
<accession>A0A7W8SDZ7</accession>